<dbReference type="Proteomes" id="UP000636004">
    <property type="component" value="Unassembled WGS sequence"/>
</dbReference>
<gene>
    <name evidence="1" type="ORF">GCM10007028_05330</name>
</gene>
<reference evidence="1" key="1">
    <citation type="journal article" date="2014" name="Int. J. Syst. Evol. Microbiol.">
        <title>Complete genome sequence of Corynebacterium casei LMG S-19264T (=DSM 44701T), isolated from a smear-ripened cheese.</title>
        <authorList>
            <consortium name="US DOE Joint Genome Institute (JGI-PGF)"/>
            <person name="Walter F."/>
            <person name="Albersmeier A."/>
            <person name="Kalinowski J."/>
            <person name="Ruckert C."/>
        </authorList>
    </citation>
    <scope>NUCLEOTIDE SEQUENCE</scope>
    <source>
        <strain evidence="1">KCTC 12710</strain>
    </source>
</reference>
<accession>A0A918V5L0</accession>
<name>A0A918V5L0_9FLAO</name>
<dbReference type="RefSeq" id="WP_189359213.1">
    <property type="nucleotide sequence ID" value="NZ_BMWZ01000001.1"/>
</dbReference>
<comment type="caution">
    <text evidence="1">The sequence shown here is derived from an EMBL/GenBank/DDBJ whole genome shotgun (WGS) entry which is preliminary data.</text>
</comment>
<reference evidence="1" key="2">
    <citation type="submission" date="2020-09" db="EMBL/GenBank/DDBJ databases">
        <authorList>
            <person name="Sun Q."/>
            <person name="Kim S."/>
        </authorList>
    </citation>
    <scope>NUCLEOTIDE SEQUENCE</scope>
    <source>
        <strain evidence="1">KCTC 12710</strain>
    </source>
</reference>
<dbReference type="AlphaFoldDB" id="A0A918V5L0"/>
<proteinExistence type="predicted"/>
<sequence length="87" mass="10184">MKIIKRSLSLENNITISNENFMAPTKDHQRNMLINRALKEFVGNLNSLHEQTRYFYSLSIKVLPQHMPEDVIDTWWAKSIAVLKAIK</sequence>
<protein>
    <submittedName>
        <fullName evidence="1">Uncharacterized protein</fullName>
    </submittedName>
</protein>
<dbReference type="EMBL" id="BMWZ01000001">
    <property type="protein sequence ID" value="GGZ71060.1"/>
    <property type="molecule type" value="Genomic_DNA"/>
</dbReference>
<evidence type="ECO:0000313" key="2">
    <source>
        <dbReference type="Proteomes" id="UP000636004"/>
    </source>
</evidence>
<evidence type="ECO:0000313" key="1">
    <source>
        <dbReference type="EMBL" id="GGZ71060.1"/>
    </source>
</evidence>
<keyword evidence="2" id="KW-1185">Reference proteome</keyword>
<organism evidence="1 2">
    <name type="scientific">Algibacter mikhailovii</name>
    <dbReference type="NCBI Taxonomy" id="425498"/>
    <lineage>
        <taxon>Bacteria</taxon>
        <taxon>Pseudomonadati</taxon>
        <taxon>Bacteroidota</taxon>
        <taxon>Flavobacteriia</taxon>
        <taxon>Flavobacteriales</taxon>
        <taxon>Flavobacteriaceae</taxon>
        <taxon>Algibacter</taxon>
    </lineage>
</organism>